<evidence type="ECO:0000256" key="8">
    <source>
        <dbReference type="ARBA" id="ARBA00047288"/>
    </source>
</evidence>
<evidence type="ECO:0000256" key="4">
    <source>
        <dbReference type="ARBA" id="ARBA00022842"/>
    </source>
</evidence>
<dbReference type="InterPro" id="IPR010946">
    <property type="entry name" value="GGGP_synth"/>
</dbReference>
<keyword evidence="6 9" id="KW-0594">Phospholipid biosynthesis</keyword>
<evidence type="ECO:0000256" key="7">
    <source>
        <dbReference type="ARBA" id="ARBA00023264"/>
    </source>
</evidence>
<feature type="binding site" evidence="9">
    <location>
        <begin position="173"/>
        <end position="179"/>
    </location>
    <ligand>
        <name>sn-glycerol 1-phosphate</name>
        <dbReference type="ChEBI" id="CHEBI:57685"/>
    </ligand>
</feature>
<feature type="binding site" evidence="9">
    <location>
        <position position="53"/>
    </location>
    <ligand>
        <name>Mg(2+)</name>
        <dbReference type="ChEBI" id="CHEBI:18420"/>
    </ligand>
</feature>
<dbReference type="InterPro" id="IPR008205">
    <property type="entry name" value="GGGP_HepGP_synthase"/>
</dbReference>
<organism evidence="10 11">
    <name type="scientific">Pseudotamlana carrageenivorans</name>
    <dbReference type="NCBI Taxonomy" id="2069432"/>
    <lineage>
        <taxon>Bacteria</taxon>
        <taxon>Pseudomonadati</taxon>
        <taxon>Bacteroidota</taxon>
        <taxon>Flavobacteriia</taxon>
        <taxon>Flavobacteriales</taxon>
        <taxon>Flavobacteriaceae</taxon>
        <taxon>Pseudotamlana</taxon>
    </lineage>
</organism>
<dbReference type="RefSeq" id="WP_102995624.1">
    <property type="nucleotide sequence ID" value="NZ_CP025938.1"/>
</dbReference>
<feature type="binding site" evidence="9">
    <location>
        <begin position="226"/>
        <end position="227"/>
    </location>
    <ligand>
        <name>sn-glycerol 1-phosphate</name>
        <dbReference type="ChEBI" id="CHEBI:57685"/>
    </ligand>
</feature>
<dbReference type="Gene3D" id="3.20.20.390">
    <property type="entry name" value="FMN-linked oxidoreductases"/>
    <property type="match status" value="1"/>
</dbReference>
<keyword evidence="3 9" id="KW-0479">Metal-binding</keyword>
<name>A0A2I7SI78_9FLAO</name>
<evidence type="ECO:0000256" key="2">
    <source>
        <dbReference type="ARBA" id="ARBA00022679"/>
    </source>
</evidence>
<dbReference type="NCBIfam" id="NF003198">
    <property type="entry name" value="PRK04169.1-2"/>
    <property type="match status" value="1"/>
</dbReference>
<keyword evidence="5 9" id="KW-0443">Lipid metabolism</keyword>
<keyword evidence="11" id="KW-1185">Reference proteome</keyword>
<keyword evidence="7 9" id="KW-1208">Phospholipid metabolism</keyword>
<dbReference type="PANTHER" id="PTHR40029:SF2">
    <property type="entry name" value="HEPTAPRENYLGLYCERYL PHOSPHATE SYNTHASE"/>
    <property type="match status" value="1"/>
</dbReference>
<accession>A0A2I7SI78</accession>
<dbReference type="PANTHER" id="PTHR40029">
    <property type="match status" value="1"/>
</dbReference>
<dbReference type="EC" id="2.5.1.41" evidence="9"/>
<comment type="function">
    <text evidence="9">Prenyltransferase that catalyzes the transfer of the geranylgeranyl moiety of geranylgeranyl diphosphate (GGPP) to the C3 hydroxyl of sn-glycerol-1-phosphate (G1P).</text>
</comment>
<comment type="cofactor">
    <cofactor evidence="9">
        <name>Mg(2+)</name>
        <dbReference type="ChEBI" id="CHEBI:18420"/>
    </cofactor>
</comment>
<proteinExistence type="inferred from homology"/>
<dbReference type="GO" id="GO:0005737">
    <property type="term" value="C:cytoplasm"/>
    <property type="evidence" value="ECO:0007669"/>
    <property type="project" value="InterPro"/>
</dbReference>
<protein>
    <recommendedName>
        <fullName evidence="9">Geranylgeranylglyceryl phosphate synthase</fullName>
        <shortName evidence="9">GGGP synthase</shortName>
        <shortName evidence="9">GGGPS</shortName>
        <ecNumber evidence="9">2.5.1.41</ecNumber>
    </recommendedName>
    <alternativeName>
        <fullName evidence="9">(S)-3-O-geranylgeranylglyceryl phosphate synthase</fullName>
    </alternativeName>
    <alternativeName>
        <fullName evidence="9">Phosphoglycerol geranylgeranyltransferase</fullName>
    </alternativeName>
</protein>
<dbReference type="AlphaFoldDB" id="A0A2I7SI78"/>
<dbReference type="GO" id="GO:0047294">
    <property type="term" value="F:phosphoglycerol geranylgeranyltransferase activity"/>
    <property type="evidence" value="ECO:0007669"/>
    <property type="project" value="UniProtKB-UniRule"/>
</dbReference>
<comment type="similarity">
    <text evidence="9">Belongs to the GGGP/HepGP synthase family. Group II subfamily.</text>
</comment>
<dbReference type="GO" id="GO:0120536">
    <property type="term" value="F:heptaprenylglyceryl phosphate synthase activity"/>
    <property type="evidence" value="ECO:0007669"/>
    <property type="project" value="UniProtKB-ARBA"/>
</dbReference>
<dbReference type="HAMAP" id="MF_00112">
    <property type="entry name" value="GGGP_HepGP_synthase"/>
    <property type="match status" value="1"/>
</dbReference>
<keyword evidence="4 9" id="KW-0460">Magnesium</keyword>
<evidence type="ECO:0000313" key="11">
    <source>
        <dbReference type="Proteomes" id="UP000236592"/>
    </source>
</evidence>
<feature type="binding site" evidence="9">
    <location>
        <begin position="204"/>
        <end position="205"/>
    </location>
    <ligand>
        <name>sn-glycerol 1-phosphate</name>
        <dbReference type="ChEBI" id="CHEBI:57685"/>
    </ligand>
</feature>
<dbReference type="OrthoDB" id="9807235at2"/>
<evidence type="ECO:0000256" key="5">
    <source>
        <dbReference type="ARBA" id="ARBA00023098"/>
    </source>
</evidence>
<gene>
    <name evidence="10" type="ORF">C1A40_09085</name>
</gene>
<feature type="binding site" evidence="9">
    <location>
        <position position="24"/>
    </location>
    <ligand>
        <name>Mg(2+)</name>
        <dbReference type="ChEBI" id="CHEBI:18420"/>
    </ligand>
</feature>
<dbReference type="SUPFAM" id="SSF51395">
    <property type="entry name" value="FMN-linked oxidoreductases"/>
    <property type="match status" value="1"/>
</dbReference>
<dbReference type="GO" id="GO:0046474">
    <property type="term" value="P:glycerophospholipid biosynthetic process"/>
    <property type="evidence" value="ECO:0007669"/>
    <property type="project" value="UniProtKB-UniRule"/>
</dbReference>
<dbReference type="InterPro" id="IPR038597">
    <property type="entry name" value="GGGP/HepGP_synthase_sf"/>
</dbReference>
<keyword evidence="1 9" id="KW-0444">Lipid biosynthesis</keyword>
<dbReference type="NCBIfam" id="TIGR01768">
    <property type="entry name" value="GGGP-family"/>
    <property type="match status" value="1"/>
</dbReference>
<evidence type="ECO:0000256" key="3">
    <source>
        <dbReference type="ARBA" id="ARBA00022723"/>
    </source>
</evidence>
<reference evidence="11" key="1">
    <citation type="submission" date="2018-01" db="EMBL/GenBank/DDBJ databases">
        <title>Complete genome of Tamlana sp. UJ94.</title>
        <authorList>
            <person name="Jung J."/>
            <person name="Chung D."/>
            <person name="Bae S.S."/>
            <person name="Baek K."/>
        </authorList>
    </citation>
    <scope>NUCLEOTIDE SEQUENCE [LARGE SCALE GENOMIC DNA]</scope>
    <source>
        <strain evidence="11">UJ94</strain>
    </source>
</reference>
<evidence type="ECO:0000313" key="10">
    <source>
        <dbReference type="EMBL" id="AUS05608.1"/>
    </source>
</evidence>
<comment type="caution">
    <text evidence="9">Lacks conserved residue(s) required for the propagation of feature annotation.</text>
</comment>
<dbReference type="Proteomes" id="UP000236592">
    <property type="component" value="Chromosome"/>
</dbReference>
<dbReference type="InterPro" id="IPR039074">
    <property type="entry name" value="GGGP/HepGP_synthase_I"/>
</dbReference>
<dbReference type="Pfam" id="PF01884">
    <property type="entry name" value="PcrB"/>
    <property type="match status" value="1"/>
</dbReference>
<keyword evidence="2 9" id="KW-0808">Transferase</keyword>
<dbReference type="NCBIfam" id="TIGR01769">
    <property type="entry name" value="GGGP"/>
    <property type="match status" value="1"/>
</dbReference>
<dbReference type="KEGG" id="taj:C1A40_09085"/>
<evidence type="ECO:0000256" key="1">
    <source>
        <dbReference type="ARBA" id="ARBA00022516"/>
    </source>
</evidence>
<comment type="catalytic activity">
    <reaction evidence="8 9">
        <text>sn-glycerol 1-phosphate + (2E,6E,10E)-geranylgeranyl diphosphate = sn-3-O-(geranylgeranyl)glycerol 1-phosphate + diphosphate</text>
        <dbReference type="Rhea" id="RHEA:23404"/>
        <dbReference type="ChEBI" id="CHEBI:33019"/>
        <dbReference type="ChEBI" id="CHEBI:57677"/>
        <dbReference type="ChEBI" id="CHEBI:57685"/>
        <dbReference type="ChEBI" id="CHEBI:58756"/>
        <dbReference type="EC" id="2.5.1.41"/>
    </reaction>
</comment>
<evidence type="ECO:0000256" key="9">
    <source>
        <dbReference type="HAMAP-Rule" id="MF_00112"/>
    </source>
</evidence>
<evidence type="ECO:0000256" key="6">
    <source>
        <dbReference type="ARBA" id="ARBA00023209"/>
    </source>
</evidence>
<dbReference type="GO" id="GO:0000287">
    <property type="term" value="F:magnesium ion binding"/>
    <property type="evidence" value="ECO:0007669"/>
    <property type="project" value="UniProtKB-UniRule"/>
</dbReference>
<sequence length="248" mass="27236">MNNIYQNILKSVLEKKKLLAVLIDPDKFPVENAASFLQKVNTSQATHVFVGGSTVDDFVTEILVLEIKKYTQLPVVLFPGDVTQITNKADAILFLSLISGRNPEYLIGKHIKAVSKLQRSTLEVVPTGYLLIESGKVTAVERVTGEKPLSRSNIQEVADTAYAGQLLGMKLIYLEAGSGAQSALTRTMISEVKKTLNIPLIVGGGIRSKQQLDEAYKAGADLVVIGTAFEEHTTFFEELKREKHYESP</sequence>
<dbReference type="EMBL" id="CP025938">
    <property type="protein sequence ID" value="AUS05608.1"/>
    <property type="molecule type" value="Genomic_DNA"/>
</dbReference>